<evidence type="ECO:0000313" key="2">
    <source>
        <dbReference type="EMBL" id="QGZ17200.1"/>
    </source>
</evidence>
<organism evidence="2 3">
    <name type="scientific">Arthrobacter phage DrYang</name>
    <dbReference type="NCBI Taxonomy" id="2686080"/>
    <lineage>
        <taxon>Viruses</taxon>
        <taxon>Duplodnaviria</taxon>
        <taxon>Heunggongvirae</taxon>
        <taxon>Uroviricota</taxon>
        <taxon>Caudoviricetes</taxon>
        <taxon>Klausavirus</taxon>
        <taxon>Klausavirus dryang</taxon>
    </lineage>
</organism>
<reference evidence="2 3" key="1">
    <citation type="submission" date="2019-11" db="EMBL/GenBank/DDBJ databases">
        <authorList>
            <person name="Donovan J."/>
            <person name="Schaffer R."/>
            <person name="Bae M.S."/>
            <person name="Gitobu P.N."/>
            <person name="Guan P."/>
            <person name="Olavarrieta M.P."/>
            <person name="Perez Cortez K."/>
            <person name="Tozier F.G."/>
            <person name="Vasilopoulos H."/>
            <person name="Zhang S."/>
            <person name="Kapinos A."/>
            <person name="Freise A.C."/>
            <person name="Moberg-Parker J."/>
            <person name="Garlena R.A."/>
            <person name="Russell D.A."/>
            <person name="Pope W.H."/>
            <person name="Jacobs-Sera D."/>
            <person name="Hatfull G.F."/>
        </authorList>
    </citation>
    <scope>NUCLEOTIDE SEQUENCE [LARGE SCALE GENOMIC DNA]</scope>
</reference>
<evidence type="ECO:0000256" key="1">
    <source>
        <dbReference type="SAM" id="Phobius"/>
    </source>
</evidence>
<keyword evidence="3" id="KW-1185">Reference proteome</keyword>
<keyword evidence="1" id="KW-0812">Transmembrane</keyword>
<keyword evidence="1" id="KW-1133">Transmembrane helix</keyword>
<name>A0A6B9J7E4_9CAUD</name>
<sequence>MDLLNIWFHVFPWLTVIACVNLSLIVVWMWFPRPHAITKAYREGLAAGYADGVEHGRNAGYRDGHKQGVEDNHLEEAHFIKCPECDHAIHVPTIMRVEGEPGSETVICEPDTTELWVHMNGHKAGTVDLA</sequence>
<dbReference type="Proteomes" id="UP000438167">
    <property type="component" value="Segment"/>
</dbReference>
<dbReference type="GeneID" id="55815429"/>
<accession>A0A6B9J7E4</accession>
<keyword evidence="1" id="KW-0472">Membrane</keyword>
<gene>
    <name evidence="2" type="primary">101</name>
    <name evidence="2" type="ORF">SEA_DRYANG_101</name>
</gene>
<evidence type="ECO:0000313" key="3">
    <source>
        <dbReference type="Proteomes" id="UP000438167"/>
    </source>
</evidence>
<proteinExistence type="predicted"/>
<protein>
    <submittedName>
        <fullName evidence="2">Uncharacterized protein</fullName>
    </submittedName>
</protein>
<dbReference type="KEGG" id="vg:55815429"/>
<feature type="transmembrane region" description="Helical" evidence="1">
    <location>
        <begin position="6"/>
        <end position="31"/>
    </location>
</feature>
<dbReference type="RefSeq" id="YP_009886023.1">
    <property type="nucleotide sequence ID" value="NC_049489.1"/>
</dbReference>
<dbReference type="EMBL" id="MN703411">
    <property type="protein sequence ID" value="QGZ17200.1"/>
    <property type="molecule type" value="Genomic_DNA"/>
</dbReference>